<dbReference type="PANTHER" id="PTHR39200:SF1">
    <property type="entry name" value="AUTO-TRANSPORTER ADHESIN HEAD GIN DOMAIN-CONTAINING PROTEIN-RELATED"/>
    <property type="match status" value="1"/>
</dbReference>
<dbReference type="PROSITE" id="PS51257">
    <property type="entry name" value="PROKAR_LIPOPROTEIN"/>
    <property type="match status" value="1"/>
</dbReference>
<dbReference type="PANTHER" id="PTHR39200">
    <property type="entry name" value="HYPOTHETICAL EXPORTED PROTEIN"/>
    <property type="match status" value="1"/>
</dbReference>
<evidence type="ECO:0000256" key="2">
    <source>
        <dbReference type="SAM" id="SignalP"/>
    </source>
</evidence>
<feature type="chain" id="PRO_5045306607" evidence="2">
    <location>
        <begin position="27"/>
        <end position="222"/>
    </location>
</feature>
<feature type="region of interest" description="Disordered" evidence="1">
    <location>
        <begin position="203"/>
        <end position="222"/>
    </location>
</feature>
<keyword evidence="2" id="KW-0732">Signal</keyword>
<dbReference type="InterPro" id="IPR021255">
    <property type="entry name" value="DUF2807"/>
</dbReference>
<feature type="signal peptide" evidence="2">
    <location>
        <begin position="1"/>
        <end position="26"/>
    </location>
</feature>
<accession>A0ABY4G5T5</accession>
<feature type="domain" description="Putative auto-transporter adhesin head GIN" evidence="3">
    <location>
        <begin position="35"/>
        <end position="219"/>
    </location>
</feature>
<proteinExistence type="predicted"/>
<dbReference type="Pfam" id="PF10988">
    <property type="entry name" value="DUF2807"/>
    <property type="match status" value="1"/>
</dbReference>
<sequence length="222" mass="23819">MKSFTFFNALAVSALIGLSACSTSEAQQVRQVSTFETVRASGAMDIYLRQGSTTEVKIDAAPELVDHIKTEVSGNTLRIYRDKKFSLSELMRSKSVKVYVTTPKLEGIEVSGACDVKGETPIKADNFHINASGASDVTLTLNANSVSTDASGASDIRLEGRVETQRVQLSGSSDYRASDLRSDKADIDASGASDAYVFVDEELSSRSSGASDVRNKGRARTR</sequence>
<evidence type="ECO:0000259" key="3">
    <source>
        <dbReference type="Pfam" id="PF10988"/>
    </source>
</evidence>
<reference evidence="4" key="1">
    <citation type="submission" date="2022-04" db="EMBL/GenBank/DDBJ databases">
        <title>Hymenobacter sp. isolated from the air.</title>
        <authorList>
            <person name="Won M."/>
            <person name="Lee C.-M."/>
            <person name="Woen H.-Y."/>
            <person name="Kwon S.-W."/>
        </authorList>
    </citation>
    <scope>NUCLEOTIDE SEQUENCE</scope>
    <source>
        <strain evidence="4">5420S-77</strain>
    </source>
</reference>
<dbReference type="RefSeq" id="WP_245119954.1">
    <property type="nucleotide sequence ID" value="NZ_CP095061.1"/>
</dbReference>
<dbReference type="EMBL" id="CP095061">
    <property type="protein sequence ID" value="UOQ65974.1"/>
    <property type="molecule type" value="Genomic_DNA"/>
</dbReference>
<name>A0ABY4G5T5_9BACT</name>
<protein>
    <submittedName>
        <fullName evidence="4">DUF2807 domain-containing protein</fullName>
    </submittedName>
</protein>
<dbReference type="Gene3D" id="2.160.20.120">
    <property type="match status" value="1"/>
</dbReference>
<evidence type="ECO:0000313" key="4">
    <source>
        <dbReference type="EMBL" id="UOQ65974.1"/>
    </source>
</evidence>
<evidence type="ECO:0000313" key="5">
    <source>
        <dbReference type="Proteomes" id="UP000830401"/>
    </source>
</evidence>
<dbReference type="Proteomes" id="UP000830401">
    <property type="component" value="Chromosome"/>
</dbReference>
<organism evidence="4 5">
    <name type="scientific">Hymenobacter volaticus</name>
    <dbReference type="NCBI Taxonomy" id="2932254"/>
    <lineage>
        <taxon>Bacteria</taxon>
        <taxon>Pseudomonadati</taxon>
        <taxon>Bacteroidota</taxon>
        <taxon>Cytophagia</taxon>
        <taxon>Cytophagales</taxon>
        <taxon>Hymenobacteraceae</taxon>
        <taxon>Hymenobacter</taxon>
    </lineage>
</organism>
<evidence type="ECO:0000256" key="1">
    <source>
        <dbReference type="SAM" id="MobiDB-lite"/>
    </source>
</evidence>
<gene>
    <name evidence="4" type="ORF">MUN86_21070</name>
</gene>
<keyword evidence="5" id="KW-1185">Reference proteome</keyword>